<dbReference type="Proteomes" id="UP000481153">
    <property type="component" value="Unassembled WGS sequence"/>
</dbReference>
<dbReference type="OrthoDB" id="61379at2759"/>
<name>A0A6G0X318_9STRA</name>
<proteinExistence type="predicted"/>
<evidence type="ECO:0000313" key="2">
    <source>
        <dbReference type="EMBL" id="KAF0734257.1"/>
    </source>
</evidence>
<evidence type="ECO:0000313" key="3">
    <source>
        <dbReference type="Proteomes" id="UP000481153"/>
    </source>
</evidence>
<dbReference type="EMBL" id="VJMJ01000117">
    <property type="protein sequence ID" value="KAF0734257.1"/>
    <property type="molecule type" value="Genomic_DNA"/>
</dbReference>
<organism evidence="2 3">
    <name type="scientific">Aphanomyces euteiches</name>
    <dbReference type="NCBI Taxonomy" id="100861"/>
    <lineage>
        <taxon>Eukaryota</taxon>
        <taxon>Sar</taxon>
        <taxon>Stramenopiles</taxon>
        <taxon>Oomycota</taxon>
        <taxon>Saprolegniomycetes</taxon>
        <taxon>Saprolegniales</taxon>
        <taxon>Verrucalvaceae</taxon>
        <taxon>Aphanomyces</taxon>
    </lineage>
</organism>
<reference evidence="2 3" key="1">
    <citation type="submission" date="2019-07" db="EMBL/GenBank/DDBJ databases">
        <title>Genomics analysis of Aphanomyces spp. identifies a new class of oomycete effector associated with host adaptation.</title>
        <authorList>
            <person name="Gaulin E."/>
        </authorList>
    </citation>
    <scope>NUCLEOTIDE SEQUENCE [LARGE SCALE GENOMIC DNA]</scope>
    <source>
        <strain evidence="2 3">ATCC 201684</strain>
    </source>
</reference>
<keyword evidence="1" id="KW-0812">Transmembrane</keyword>
<feature type="transmembrane region" description="Helical" evidence="1">
    <location>
        <begin position="144"/>
        <end position="162"/>
    </location>
</feature>
<dbReference type="VEuPathDB" id="FungiDB:AeMF1_002204"/>
<sequence length="198" mass="22126">MTTSKPLPLISPGNASHHIFRLIHPMIGLSGFVDWRMAYLASKNPFIPHQYHHVSSNFLEGLASVMWGIGGIIQYEIEVPKFNQNAKSTHSILGLVTRHRLDKTFQTSRRFYLASYGGLVGLTGHHAVFGYMAYRRHDMKRANAHVAAGSSAACYAYLWRSIFLGSKVATMGVSHFAATACILTVWLTESDKILKQIY</sequence>
<protein>
    <submittedName>
        <fullName evidence="2">Uncharacterized protein</fullName>
    </submittedName>
</protein>
<accession>A0A6G0X318</accession>
<keyword evidence="1" id="KW-1133">Transmembrane helix</keyword>
<feature type="transmembrane region" description="Helical" evidence="1">
    <location>
        <begin position="168"/>
        <end position="188"/>
    </location>
</feature>
<evidence type="ECO:0000256" key="1">
    <source>
        <dbReference type="SAM" id="Phobius"/>
    </source>
</evidence>
<dbReference type="AlphaFoldDB" id="A0A6G0X318"/>
<feature type="transmembrane region" description="Helical" evidence="1">
    <location>
        <begin position="111"/>
        <end position="132"/>
    </location>
</feature>
<gene>
    <name evidence="2" type="ORF">Ae201684_009118</name>
</gene>
<keyword evidence="3" id="KW-1185">Reference proteome</keyword>
<keyword evidence="1" id="KW-0472">Membrane</keyword>
<comment type="caution">
    <text evidence="2">The sequence shown here is derived from an EMBL/GenBank/DDBJ whole genome shotgun (WGS) entry which is preliminary data.</text>
</comment>